<comment type="subcellular location">
    <subcellularLocation>
        <location evidence="1">Nucleus</location>
    </subcellularLocation>
</comment>
<dbReference type="GO" id="GO:0071028">
    <property type="term" value="P:nuclear mRNA surveillance"/>
    <property type="evidence" value="ECO:0007669"/>
    <property type="project" value="TreeGrafter"/>
</dbReference>
<gene>
    <name evidence="8" type="ORF">Rsub_07089</name>
</gene>
<keyword evidence="5" id="KW-0539">Nucleus</keyword>
<proteinExistence type="inferred from homology"/>
<protein>
    <submittedName>
        <fullName evidence="8">Exosome complex exonuclease</fullName>
    </submittedName>
</protein>
<dbReference type="SUPFAM" id="SSF54211">
    <property type="entry name" value="Ribosomal protein S5 domain 2-like"/>
    <property type="match status" value="1"/>
</dbReference>
<comment type="similarity">
    <text evidence="2">Belongs to the RNase PH family.</text>
</comment>
<evidence type="ECO:0000256" key="6">
    <source>
        <dbReference type="SAM" id="MobiDB-lite"/>
    </source>
</evidence>
<dbReference type="Pfam" id="PF01138">
    <property type="entry name" value="RNase_PH"/>
    <property type="match status" value="1"/>
</dbReference>
<dbReference type="OrthoDB" id="27298at2759"/>
<dbReference type="CDD" id="cd11372">
    <property type="entry name" value="RNase_PH_RRP46"/>
    <property type="match status" value="1"/>
</dbReference>
<keyword evidence="8" id="KW-0269">Exonuclease</keyword>
<evidence type="ECO:0000256" key="4">
    <source>
        <dbReference type="ARBA" id="ARBA00022835"/>
    </source>
</evidence>
<comment type="caution">
    <text evidence="8">The sequence shown here is derived from an EMBL/GenBank/DDBJ whole genome shotgun (WGS) entry which is preliminary data.</text>
</comment>
<feature type="domain" description="Exoribonuclease phosphorolytic" evidence="7">
    <location>
        <begin position="27"/>
        <end position="147"/>
    </location>
</feature>
<accession>A0A2V0P5A9</accession>
<evidence type="ECO:0000259" key="7">
    <source>
        <dbReference type="Pfam" id="PF01138"/>
    </source>
</evidence>
<dbReference type="EMBL" id="BDRX01000048">
    <property type="protein sequence ID" value="GBF94102.1"/>
    <property type="molecule type" value="Genomic_DNA"/>
</dbReference>
<dbReference type="PANTHER" id="PTHR11953:SF1">
    <property type="entry name" value="EXOSOME COMPLEX COMPONENT RRP46"/>
    <property type="match status" value="1"/>
</dbReference>
<name>A0A2V0P5A9_9CHLO</name>
<keyword evidence="8" id="KW-0378">Hydrolase</keyword>
<evidence type="ECO:0000256" key="1">
    <source>
        <dbReference type="ARBA" id="ARBA00004123"/>
    </source>
</evidence>
<dbReference type="InterPro" id="IPR036345">
    <property type="entry name" value="ExoRNase_PH_dom2_sf"/>
</dbReference>
<feature type="region of interest" description="Disordered" evidence="6">
    <location>
        <begin position="194"/>
        <end position="227"/>
    </location>
</feature>
<evidence type="ECO:0000256" key="2">
    <source>
        <dbReference type="ARBA" id="ARBA00006678"/>
    </source>
</evidence>
<dbReference type="Gene3D" id="3.30.230.70">
    <property type="entry name" value="GHMP Kinase, N-terminal domain"/>
    <property type="match status" value="1"/>
</dbReference>
<evidence type="ECO:0000256" key="5">
    <source>
        <dbReference type="ARBA" id="ARBA00023242"/>
    </source>
</evidence>
<dbReference type="GO" id="GO:0071051">
    <property type="term" value="P:poly(A)-dependent snoRNA 3'-end processing"/>
    <property type="evidence" value="ECO:0007669"/>
    <property type="project" value="TreeGrafter"/>
</dbReference>
<dbReference type="InterPro" id="IPR020568">
    <property type="entry name" value="Ribosomal_Su5_D2-typ_SF"/>
</dbReference>
<dbReference type="Proteomes" id="UP000247498">
    <property type="component" value="Unassembled WGS sequence"/>
</dbReference>
<dbReference type="InterPro" id="IPR050080">
    <property type="entry name" value="RNase_PH"/>
</dbReference>
<evidence type="ECO:0000256" key="3">
    <source>
        <dbReference type="ARBA" id="ARBA00022552"/>
    </source>
</evidence>
<dbReference type="GO" id="GO:0034475">
    <property type="term" value="P:U4 snRNA 3'-end processing"/>
    <property type="evidence" value="ECO:0007669"/>
    <property type="project" value="TreeGrafter"/>
</dbReference>
<dbReference type="InParanoid" id="A0A2V0P5A9"/>
<dbReference type="GO" id="GO:0004527">
    <property type="term" value="F:exonuclease activity"/>
    <property type="evidence" value="ECO:0007669"/>
    <property type="project" value="UniProtKB-KW"/>
</dbReference>
<dbReference type="SUPFAM" id="SSF55666">
    <property type="entry name" value="Ribonuclease PH domain 2-like"/>
    <property type="match status" value="1"/>
</dbReference>
<dbReference type="STRING" id="307507.A0A2V0P5A9"/>
<keyword evidence="9" id="KW-1185">Reference proteome</keyword>
<dbReference type="GO" id="GO:0000176">
    <property type="term" value="C:nuclear exosome (RNase complex)"/>
    <property type="evidence" value="ECO:0007669"/>
    <property type="project" value="TreeGrafter"/>
</dbReference>
<dbReference type="FunCoup" id="A0A2V0P5A9">
    <property type="interactions" value="1122"/>
</dbReference>
<dbReference type="InterPro" id="IPR027408">
    <property type="entry name" value="PNPase/RNase_PH_dom_sf"/>
</dbReference>
<organism evidence="8 9">
    <name type="scientific">Raphidocelis subcapitata</name>
    <dbReference type="NCBI Taxonomy" id="307507"/>
    <lineage>
        <taxon>Eukaryota</taxon>
        <taxon>Viridiplantae</taxon>
        <taxon>Chlorophyta</taxon>
        <taxon>core chlorophytes</taxon>
        <taxon>Chlorophyceae</taxon>
        <taxon>CS clade</taxon>
        <taxon>Sphaeropleales</taxon>
        <taxon>Selenastraceae</taxon>
        <taxon>Raphidocelis</taxon>
    </lineage>
</organism>
<dbReference type="PANTHER" id="PTHR11953">
    <property type="entry name" value="EXOSOME COMPLEX COMPONENT"/>
    <property type="match status" value="1"/>
</dbReference>
<dbReference type="InterPro" id="IPR001247">
    <property type="entry name" value="ExoRNase_PH_dom1"/>
</dbReference>
<sequence>MELDGDPGVGGQREAQPGRAKGRLPTQLRPLLCERGLLQRADGSAKWVQGGSAVLAAVNGPAAAGPRREDAERAVVEVVFKPRNGPAGSCESELGEVLRGAVEGVLLASLHPRTAVTLVVQVLQADGALLACAANAACAALVDAGVPLSALFASVCAAFTDSGALLLDPDASEEASAVSVLTLAFPYRQTLAAAEEGGQQQQQQQQQQAAGDGQQQPGAGEKQQQPGEPRLVVDDGALAVHATGRFSSEQLLRACEAARRGCAGVANFTRMSLLAGFKDTLQQQR</sequence>
<dbReference type="GO" id="GO:0005730">
    <property type="term" value="C:nucleolus"/>
    <property type="evidence" value="ECO:0007669"/>
    <property type="project" value="TreeGrafter"/>
</dbReference>
<dbReference type="GO" id="GO:0006364">
    <property type="term" value="P:rRNA processing"/>
    <property type="evidence" value="ECO:0007669"/>
    <property type="project" value="UniProtKB-KW"/>
</dbReference>
<keyword evidence="3" id="KW-0698">rRNA processing</keyword>
<dbReference type="GO" id="GO:0003723">
    <property type="term" value="F:RNA binding"/>
    <property type="evidence" value="ECO:0007669"/>
    <property type="project" value="TreeGrafter"/>
</dbReference>
<keyword evidence="8" id="KW-0540">Nuclease</keyword>
<feature type="region of interest" description="Disordered" evidence="6">
    <location>
        <begin position="1"/>
        <end position="25"/>
    </location>
</feature>
<evidence type="ECO:0000313" key="9">
    <source>
        <dbReference type="Proteomes" id="UP000247498"/>
    </source>
</evidence>
<dbReference type="AlphaFoldDB" id="A0A2V0P5A9"/>
<reference evidence="8 9" key="1">
    <citation type="journal article" date="2018" name="Sci. Rep.">
        <title>Raphidocelis subcapitata (=Pseudokirchneriella subcapitata) provides an insight into genome evolution and environmental adaptations in the Sphaeropleales.</title>
        <authorList>
            <person name="Suzuki S."/>
            <person name="Yamaguchi H."/>
            <person name="Nakajima N."/>
            <person name="Kawachi M."/>
        </authorList>
    </citation>
    <scope>NUCLEOTIDE SEQUENCE [LARGE SCALE GENOMIC DNA]</scope>
    <source>
        <strain evidence="8 9">NIES-35</strain>
    </source>
</reference>
<dbReference type="GO" id="GO:0016075">
    <property type="term" value="P:rRNA catabolic process"/>
    <property type="evidence" value="ECO:0007669"/>
    <property type="project" value="TreeGrafter"/>
</dbReference>
<evidence type="ECO:0000313" key="8">
    <source>
        <dbReference type="EMBL" id="GBF94102.1"/>
    </source>
</evidence>
<keyword evidence="4" id="KW-0271">Exosome</keyword>
<dbReference type="GO" id="GO:0000177">
    <property type="term" value="C:cytoplasmic exosome (RNase complex)"/>
    <property type="evidence" value="ECO:0007669"/>
    <property type="project" value="TreeGrafter"/>
</dbReference>